<dbReference type="InterPro" id="IPR002575">
    <property type="entry name" value="Aminoglycoside_PTrfase"/>
</dbReference>
<keyword evidence="4" id="KW-1185">Reference proteome</keyword>
<name>A0A0D2AUD6_9EURO</name>
<feature type="domain" description="Aminoglycoside phosphotransferase" evidence="2">
    <location>
        <begin position="84"/>
        <end position="332"/>
    </location>
</feature>
<dbReference type="Pfam" id="PF01636">
    <property type="entry name" value="APH"/>
    <property type="match status" value="1"/>
</dbReference>
<proteinExistence type="predicted"/>
<dbReference type="Proteomes" id="UP000053328">
    <property type="component" value="Unassembled WGS sequence"/>
</dbReference>
<feature type="compositionally biased region" description="Polar residues" evidence="1">
    <location>
        <begin position="1"/>
        <end position="10"/>
    </location>
</feature>
<dbReference type="RefSeq" id="XP_016230564.1">
    <property type="nucleotide sequence ID" value="XM_016385620.1"/>
</dbReference>
<dbReference type="AlphaFoldDB" id="A0A0D2AUD6"/>
<sequence>MAHESYQSGDRNPESHSFGGTSVDEREEEFDLALLQEAAWDIAKKVVTEWNGANEVLSVEFLAVEGYNRVWLTTYKTTKGEHKTSEEGNFVLRIPRSETPSLKPYQLQHEVGCLLFLEKNLPGIPAPRIYAWNDGVSKSGVPPFIAEEFIDGQRLSVLWPQLTENQKTAIIQEIANVIADLGETRFPKISGFTHDSHAGPTIEAAKVFNGRANFHSPEYYNIGPYADSKEYILACYDRKISYYTHAAETDIIAEAFEKTSVADFINTLKLERLGLLNHDESLFRDIDAEPRVLVHEDFHAGNILVRDGHIVGILDWEFSGVYPLSELLGPILILQVSSPGRDNLTEQEDVKWHERYLEEVESVVLKRGWSKPSISALTGNGRPVLQKARSIMFPEVQEDELEDGG</sequence>
<dbReference type="VEuPathDB" id="FungiDB:PV08_11310"/>
<dbReference type="EMBL" id="KN847500">
    <property type="protein sequence ID" value="KIW10348.1"/>
    <property type="molecule type" value="Genomic_DNA"/>
</dbReference>
<gene>
    <name evidence="3" type="ORF">PV08_11310</name>
</gene>
<dbReference type="STRING" id="91928.A0A0D2AUD6"/>
<dbReference type="InterPro" id="IPR011009">
    <property type="entry name" value="Kinase-like_dom_sf"/>
</dbReference>
<accession>A0A0D2AUD6</accession>
<dbReference type="PANTHER" id="PTHR21310:SF15">
    <property type="entry name" value="AMINOGLYCOSIDE PHOSPHOTRANSFERASE DOMAIN-CONTAINING PROTEIN"/>
    <property type="match status" value="1"/>
</dbReference>
<feature type="region of interest" description="Disordered" evidence="1">
    <location>
        <begin position="1"/>
        <end position="22"/>
    </location>
</feature>
<reference evidence="3 4" key="1">
    <citation type="submission" date="2015-01" db="EMBL/GenBank/DDBJ databases">
        <title>The Genome Sequence of Exophiala spinifera CBS89968.</title>
        <authorList>
            <consortium name="The Broad Institute Genomics Platform"/>
            <person name="Cuomo C."/>
            <person name="de Hoog S."/>
            <person name="Gorbushina A."/>
            <person name="Stielow B."/>
            <person name="Teixiera M."/>
            <person name="Abouelleil A."/>
            <person name="Chapman S.B."/>
            <person name="Priest M."/>
            <person name="Young S.K."/>
            <person name="Wortman J."/>
            <person name="Nusbaum C."/>
            <person name="Birren B."/>
        </authorList>
    </citation>
    <scope>NUCLEOTIDE SEQUENCE [LARGE SCALE GENOMIC DNA]</scope>
    <source>
        <strain evidence="3 4">CBS 89968</strain>
    </source>
</reference>
<evidence type="ECO:0000313" key="4">
    <source>
        <dbReference type="Proteomes" id="UP000053328"/>
    </source>
</evidence>
<dbReference type="PANTHER" id="PTHR21310">
    <property type="entry name" value="AMINOGLYCOSIDE PHOSPHOTRANSFERASE-RELATED-RELATED"/>
    <property type="match status" value="1"/>
</dbReference>
<dbReference type="GeneID" id="27338393"/>
<dbReference type="HOGENOM" id="CLU_736022_0_0_1"/>
<evidence type="ECO:0000313" key="3">
    <source>
        <dbReference type="EMBL" id="KIW10348.1"/>
    </source>
</evidence>
<dbReference type="OrthoDB" id="5411099at2759"/>
<dbReference type="SUPFAM" id="SSF56112">
    <property type="entry name" value="Protein kinase-like (PK-like)"/>
    <property type="match status" value="1"/>
</dbReference>
<evidence type="ECO:0000256" key="1">
    <source>
        <dbReference type="SAM" id="MobiDB-lite"/>
    </source>
</evidence>
<protein>
    <recommendedName>
        <fullName evidence="2">Aminoglycoside phosphotransferase domain-containing protein</fullName>
    </recommendedName>
</protein>
<dbReference type="InterPro" id="IPR051678">
    <property type="entry name" value="AGP_Transferase"/>
</dbReference>
<organism evidence="3 4">
    <name type="scientific">Exophiala spinifera</name>
    <dbReference type="NCBI Taxonomy" id="91928"/>
    <lineage>
        <taxon>Eukaryota</taxon>
        <taxon>Fungi</taxon>
        <taxon>Dikarya</taxon>
        <taxon>Ascomycota</taxon>
        <taxon>Pezizomycotina</taxon>
        <taxon>Eurotiomycetes</taxon>
        <taxon>Chaetothyriomycetidae</taxon>
        <taxon>Chaetothyriales</taxon>
        <taxon>Herpotrichiellaceae</taxon>
        <taxon>Exophiala</taxon>
    </lineage>
</organism>
<dbReference type="Gene3D" id="3.90.1200.10">
    <property type="match status" value="1"/>
</dbReference>
<evidence type="ECO:0000259" key="2">
    <source>
        <dbReference type="Pfam" id="PF01636"/>
    </source>
</evidence>